<evidence type="ECO:0000313" key="6">
    <source>
        <dbReference type="Proteomes" id="UP000078343"/>
    </source>
</evidence>
<dbReference type="InterPro" id="IPR036291">
    <property type="entry name" value="NAD(P)-bd_dom_sf"/>
</dbReference>
<dbReference type="PROSITE" id="PS00061">
    <property type="entry name" value="ADH_SHORT"/>
    <property type="match status" value="1"/>
</dbReference>
<organism evidence="5 6">
    <name type="scientific">Fonsecaea erecta</name>
    <dbReference type="NCBI Taxonomy" id="1367422"/>
    <lineage>
        <taxon>Eukaryota</taxon>
        <taxon>Fungi</taxon>
        <taxon>Dikarya</taxon>
        <taxon>Ascomycota</taxon>
        <taxon>Pezizomycotina</taxon>
        <taxon>Eurotiomycetes</taxon>
        <taxon>Chaetothyriomycetidae</taxon>
        <taxon>Chaetothyriales</taxon>
        <taxon>Herpotrichiellaceae</taxon>
        <taxon>Fonsecaea</taxon>
    </lineage>
</organism>
<evidence type="ECO:0000256" key="3">
    <source>
        <dbReference type="ARBA" id="ARBA00023002"/>
    </source>
</evidence>
<evidence type="ECO:0000256" key="4">
    <source>
        <dbReference type="RuleBase" id="RU000363"/>
    </source>
</evidence>
<keyword evidence="6" id="KW-1185">Reference proteome</keyword>
<dbReference type="STRING" id="1367422.A0A179A0F3"/>
<sequence length="285" mass="30900">MAFAIASKSAIVTGGASGISLSFAKLLVQKGAKVVVADVQRTPALDDFMKQRQDDIFFQKTDLTQWDQLHDLFKFTKSRLGKIDVLCNSAGVFEPPWSNFWKDTEETSYKSIDLNVSALMKGTRLAIRDQLTRASPPPSTSTVAVILNISSLAAQFPLFNQPLYCSSKAAVSAFTRALAPLHKEFGIKVVAVAPGNVATPLWTKDIKKVFRDDDVVIQPEEVADVMLKVVEGAEYPGGTVLEVTKGRTRFLAVDSPVASGPGATTSNMGVIYGETIALLDKERKT</sequence>
<dbReference type="GO" id="GO:0005737">
    <property type="term" value="C:cytoplasm"/>
    <property type="evidence" value="ECO:0007669"/>
    <property type="project" value="TreeGrafter"/>
</dbReference>
<dbReference type="GO" id="GO:0016616">
    <property type="term" value="F:oxidoreductase activity, acting on the CH-OH group of donors, NAD or NADP as acceptor"/>
    <property type="evidence" value="ECO:0007669"/>
    <property type="project" value="TreeGrafter"/>
</dbReference>
<dbReference type="InterPro" id="IPR020904">
    <property type="entry name" value="Sc_DH/Rdtase_CS"/>
</dbReference>
<dbReference type="PRINTS" id="PR00081">
    <property type="entry name" value="GDHRDH"/>
</dbReference>
<accession>A0A179A0F3</accession>
<dbReference type="EMBL" id="LVYI01000001">
    <property type="protein sequence ID" value="OAP65614.1"/>
    <property type="molecule type" value="Genomic_DNA"/>
</dbReference>
<dbReference type="Gene3D" id="3.40.50.720">
    <property type="entry name" value="NAD(P)-binding Rossmann-like Domain"/>
    <property type="match status" value="1"/>
</dbReference>
<gene>
    <name evidence="5" type="ORF">AYL99_01586</name>
</gene>
<dbReference type="AlphaFoldDB" id="A0A179A0F3"/>
<dbReference type="RefSeq" id="XP_018698981.1">
    <property type="nucleotide sequence ID" value="XM_018833102.1"/>
</dbReference>
<keyword evidence="2" id="KW-0521">NADP</keyword>
<protein>
    <submittedName>
        <fullName evidence="5">Uncharacterized protein</fullName>
    </submittedName>
</protein>
<comment type="similarity">
    <text evidence="1 4">Belongs to the short-chain dehydrogenases/reductases (SDR) family.</text>
</comment>
<reference evidence="5 6" key="1">
    <citation type="submission" date="2016-04" db="EMBL/GenBank/DDBJ databases">
        <title>Draft genome of Fonsecaea erecta CBS 125763.</title>
        <authorList>
            <person name="Weiss V.A."/>
            <person name="Vicente V.A."/>
            <person name="Raittz R.T."/>
            <person name="Moreno L.F."/>
            <person name="De Souza E.M."/>
            <person name="Pedrosa F.O."/>
            <person name="Steffens M.B."/>
            <person name="Faoro H."/>
            <person name="Tadra-Sfeir M.Z."/>
            <person name="Najafzadeh M.J."/>
            <person name="Felipe M.S."/>
            <person name="Teixeira M."/>
            <person name="Sun J."/>
            <person name="Xi L."/>
            <person name="Gomes R."/>
            <person name="De Azevedo C.M."/>
            <person name="Salgado C.G."/>
            <person name="Da Silva M.B."/>
            <person name="Nascimento M.F."/>
            <person name="Queiroz-Telles F."/>
            <person name="Attili D.S."/>
            <person name="Gorbushina A."/>
        </authorList>
    </citation>
    <scope>NUCLEOTIDE SEQUENCE [LARGE SCALE GENOMIC DNA]</scope>
    <source>
        <strain evidence="5 6">CBS 125763</strain>
    </source>
</reference>
<dbReference type="PANTHER" id="PTHR44229:SF4">
    <property type="entry name" value="15-HYDROXYPROSTAGLANDIN DEHYDROGENASE [NAD(+)]"/>
    <property type="match status" value="1"/>
</dbReference>
<evidence type="ECO:0000256" key="2">
    <source>
        <dbReference type="ARBA" id="ARBA00022857"/>
    </source>
</evidence>
<dbReference type="SUPFAM" id="SSF51735">
    <property type="entry name" value="NAD(P)-binding Rossmann-fold domains"/>
    <property type="match status" value="1"/>
</dbReference>
<keyword evidence="3" id="KW-0560">Oxidoreductase</keyword>
<dbReference type="OrthoDB" id="37659at2759"/>
<dbReference type="PRINTS" id="PR00080">
    <property type="entry name" value="SDRFAMILY"/>
</dbReference>
<dbReference type="Pfam" id="PF00106">
    <property type="entry name" value="adh_short"/>
    <property type="match status" value="1"/>
</dbReference>
<dbReference type="InterPro" id="IPR002347">
    <property type="entry name" value="SDR_fam"/>
</dbReference>
<evidence type="ECO:0000313" key="5">
    <source>
        <dbReference type="EMBL" id="OAP65614.1"/>
    </source>
</evidence>
<dbReference type="Proteomes" id="UP000078343">
    <property type="component" value="Unassembled WGS sequence"/>
</dbReference>
<dbReference type="GeneID" id="30005756"/>
<name>A0A179A0F3_9EURO</name>
<comment type="caution">
    <text evidence="5">The sequence shown here is derived from an EMBL/GenBank/DDBJ whole genome shotgun (WGS) entry which is preliminary data.</text>
</comment>
<dbReference type="PANTHER" id="PTHR44229">
    <property type="entry name" value="15-HYDROXYPROSTAGLANDIN DEHYDROGENASE [NAD(+)]"/>
    <property type="match status" value="1"/>
</dbReference>
<proteinExistence type="inferred from homology"/>
<evidence type="ECO:0000256" key="1">
    <source>
        <dbReference type="ARBA" id="ARBA00006484"/>
    </source>
</evidence>